<name>A0AAU9NFT4_9ASTR</name>
<gene>
    <name evidence="2" type="ORF">LVIROSA_LOCUS23101</name>
</gene>
<dbReference type="AlphaFoldDB" id="A0AAU9NFT4"/>
<proteinExistence type="predicted"/>
<sequence length="371" mass="41704">MHPSVRVKRDDRSFVDAAVMGRANTQKPSTPPLSIALNPAAKTANWEDCVLVGECISVQHIKDLPNIFELEGNQSGMVYYTGGLNVLKKFITSKYAEAFYANDSNWNRWFNWLKCGFNDESSVERITWVRIFGVPVRFRSEANYARIASAFGKPLETFSGDWNVFDISTGQVCIITASMTAIIDKIEITHGNNWFGVVEFDKDWTPFDSVSEVCTRNTPSDLEDIDEDEDDSTCFLDDDESNPEDTGISATWEVPQKTQEVLEEGEIVEESTVNMMELQPPASSPGKISESKIDDLKAVDGPSLQFNVVNIFELNSNRVETPMRESGVDPTQLMEPNSCPLPDRDRWLDKPESPNLTQAEFDPPMFERGVQ</sequence>
<feature type="region of interest" description="Disordered" evidence="1">
    <location>
        <begin position="322"/>
        <end position="371"/>
    </location>
</feature>
<dbReference type="Proteomes" id="UP001157418">
    <property type="component" value="Unassembled WGS sequence"/>
</dbReference>
<evidence type="ECO:0000256" key="1">
    <source>
        <dbReference type="SAM" id="MobiDB-lite"/>
    </source>
</evidence>
<accession>A0AAU9NFT4</accession>
<reference evidence="2 3" key="1">
    <citation type="submission" date="2022-01" db="EMBL/GenBank/DDBJ databases">
        <authorList>
            <person name="Xiong W."/>
            <person name="Schranz E."/>
        </authorList>
    </citation>
    <scope>NUCLEOTIDE SEQUENCE [LARGE SCALE GENOMIC DNA]</scope>
</reference>
<evidence type="ECO:0008006" key="4">
    <source>
        <dbReference type="Google" id="ProtNLM"/>
    </source>
</evidence>
<keyword evidence="3" id="KW-1185">Reference proteome</keyword>
<comment type="caution">
    <text evidence="2">The sequence shown here is derived from an EMBL/GenBank/DDBJ whole genome shotgun (WGS) entry which is preliminary data.</text>
</comment>
<evidence type="ECO:0000313" key="3">
    <source>
        <dbReference type="Proteomes" id="UP001157418"/>
    </source>
</evidence>
<evidence type="ECO:0000313" key="2">
    <source>
        <dbReference type="EMBL" id="CAH1436742.1"/>
    </source>
</evidence>
<organism evidence="2 3">
    <name type="scientific">Lactuca virosa</name>
    <dbReference type="NCBI Taxonomy" id="75947"/>
    <lineage>
        <taxon>Eukaryota</taxon>
        <taxon>Viridiplantae</taxon>
        <taxon>Streptophyta</taxon>
        <taxon>Embryophyta</taxon>
        <taxon>Tracheophyta</taxon>
        <taxon>Spermatophyta</taxon>
        <taxon>Magnoliopsida</taxon>
        <taxon>eudicotyledons</taxon>
        <taxon>Gunneridae</taxon>
        <taxon>Pentapetalae</taxon>
        <taxon>asterids</taxon>
        <taxon>campanulids</taxon>
        <taxon>Asterales</taxon>
        <taxon>Asteraceae</taxon>
        <taxon>Cichorioideae</taxon>
        <taxon>Cichorieae</taxon>
        <taxon>Lactucinae</taxon>
        <taxon>Lactuca</taxon>
    </lineage>
</organism>
<dbReference type="EMBL" id="CAKMRJ010004445">
    <property type="protein sequence ID" value="CAH1436742.1"/>
    <property type="molecule type" value="Genomic_DNA"/>
</dbReference>
<protein>
    <recommendedName>
        <fullName evidence="4">DUF4283 domain-containing protein</fullName>
    </recommendedName>
</protein>
<feature type="compositionally biased region" description="Basic and acidic residues" evidence="1">
    <location>
        <begin position="342"/>
        <end position="352"/>
    </location>
</feature>